<keyword evidence="3" id="KW-1185">Reference proteome</keyword>
<name>A0A1C7MWD0_9FUNG</name>
<dbReference type="OrthoDB" id="2291010at2759"/>
<protein>
    <submittedName>
        <fullName evidence="2">Uncharacterized protein</fullName>
    </submittedName>
</protein>
<feature type="region of interest" description="Disordered" evidence="1">
    <location>
        <begin position="104"/>
        <end position="126"/>
    </location>
</feature>
<reference evidence="2 3" key="1">
    <citation type="submission" date="2016-03" db="EMBL/GenBank/DDBJ databases">
        <title>Choanephora cucurbitarum.</title>
        <authorList>
            <person name="Min B."/>
            <person name="Park H."/>
            <person name="Park J.-H."/>
            <person name="Shin H.-D."/>
            <person name="Choi I.-G."/>
        </authorList>
    </citation>
    <scope>NUCLEOTIDE SEQUENCE [LARGE SCALE GENOMIC DNA]</scope>
    <source>
        <strain evidence="2 3">KUS-F28377</strain>
    </source>
</reference>
<dbReference type="AlphaFoldDB" id="A0A1C7MWD0"/>
<organism evidence="2 3">
    <name type="scientific">Choanephora cucurbitarum</name>
    <dbReference type="NCBI Taxonomy" id="101091"/>
    <lineage>
        <taxon>Eukaryota</taxon>
        <taxon>Fungi</taxon>
        <taxon>Fungi incertae sedis</taxon>
        <taxon>Mucoromycota</taxon>
        <taxon>Mucoromycotina</taxon>
        <taxon>Mucoromycetes</taxon>
        <taxon>Mucorales</taxon>
        <taxon>Mucorineae</taxon>
        <taxon>Choanephoraceae</taxon>
        <taxon>Choanephoroideae</taxon>
        <taxon>Choanephora</taxon>
    </lineage>
</organism>
<comment type="caution">
    <text evidence="2">The sequence shown here is derived from an EMBL/GenBank/DDBJ whole genome shotgun (WGS) entry which is preliminary data.</text>
</comment>
<sequence>MNKRIGKKRSFFWENKEINKDECSSKREHLNTNFFTKFYKRLFGQCESQLYKKKSSASFDPLSTRTNFTSQSIRPKPSLSVLENNISEWKTELMEALDATQHTSSYRQPHCRRDSVYSHDPTVIGDGPPLLNNKNEREIHHLHMTTDPTLTSTIRSVCSSNASSRLSTESQKHDRVREQLELAAARRNEIKNNRLREQLDSALFETMRMLRQEQYEQQQGSLFYKGKKVYSNSLSNDHHLAINQLDNHQRQPSNND</sequence>
<dbReference type="InParanoid" id="A0A1C7MWD0"/>
<evidence type="ECO:0000313" key="3">
    <source>
        <dbReference type="Proteomes" id="UP000093000"/>
    </source>
</evidence>
<proteinExistence type="predicted"/>
<evidence type="ECO:0000313" key="2">
    <source>
        <dbReference type="EMBL" id="OBZ81078.1"/>
    </source>
</evidence>
<dbReference type="EMBL" id="LUGH01001471">
    <property type="protein sequence ID" value="OBZ81078.1"/>
    <property type="molecule type" value="Genomic_DNA"/>
</dbReference>
<evidence type="ECO:0000256" key="1">
    <source>
        <dbReference type="SAM" id="MobiDB-lite"/>
    </source>
</evidence>
<gene>
    <name evidence="2" type="ORF">A0J61_10873</name>
</gene>
<dbReference type="Proteomes" id="UP000093000">
    <property type="component" value="Unassembled WGS sequence"/>
</dbReference>
<accession>A0A1C7MWD0</accession>